<dbReference type="Gramene" id="KQL28416">
    <property type="protein sequence ID" value="KQL28416"/>
    <property type="gene ID" value="SETIT_020271mg"/>
</dbReference>
<evidence type="ECO:0000313" key="2">
    <source>
        <dbReference type="EnsemblPlants" id="KQL28416"/>
    </source>
</evidence>
<dbReference type="HOGENOM" id="CLU_2982641_0_0_1"/>
<feature type="transmembrane region" description="Helical" evidence="1">
    <location>
        <begin position="18"/>
        <end position="41"/>
    </location>
</feature>
<proteinExistence type="predicted"/>
<sequence length="58" mass="6709">MHILLSMFKSTFFYDCHLYGICLLVLLSNTQINFVCLSVLLSKTQMNFILNPTSKIHL</sequence>
<keyword evidence="1" id="KW-1133">Transmembrane helix</keyword>
<keyword evidence="3" id="KW-1185">Reference proteome</keyword>
<dbReference type="InParanoid" id="K3Z153"/>
<dbReference type="AlphaFoldDB" id="K3Z153"/>
<dbReference type="Proteomes" id="UP000004995">
    <property type="component" value="Unassembled WGS sequence"/>
</dbReference>
<name>K3Z153_SETIT</name>
<protein>
    <submittedName>
        <fullName evidence="2">Uncharacterized protein</fullName>
    </submittedName>
</protein>
<keyword evidence="1" id="KW-0812">Transmembrane</keyword>
<organism evidence="2 3">
    <name type="scientific">Setaria italica</name>
    <name type="common">Foxtail millet</name>
    <name type="synonym">Panicum italicum</name>
    <dbReference type="NCBI Taxonomy" id="4555"/>
    <lineage>
        <taxon>Eukaryota</taxon>
        <taxon>Viridiplantae</taxon>
        <taxon>Streptophyta</taxon>
        <taxon>Embryophyta</taxon>
        <taxon>Tracheophyta</taxon>
        <taxon>Spermatophyta</taxon>
        <taxon>Magnoliopsida</taxon>
        <taxon>Liliopsida</taxon>
        <taxon>Poales</taxon>
        <taxon>Poaceae</taxon>
        <taxon>PACMAD clade</taxon>
        <taxon>Panicoideae</taxon>
        <taxon>Panicodae</taxon>
        <taxon>Paniceae</taxon>
        <taxon>Cenchrinae</taxon>
        <taxon>Setaria</taxon>
    </lineage>
</organism>
<dbReference type="EMBL" id="AGNK02000084">
    <property type="status" value="NOT_ANNOTATED_CDS"/>
    <property type="molecule type" value="Genomic_DNA"/>
</dbReference>
<evidence type="ECO:0000313" key="3">
    <source>
        <dbReference type="Proteomes" id="UP000004995"/>
    </source>
</evidence>
<reference evidence="2" key="2">
    <citation type="submission" date="2018-08" db="UniProtKB">
        <authorList>
            <consortium name="EnsemblPlants"/>
        </authorList>
    </citation>
    <scope>IDENTIFICATION</scope>
    <source>
        <strain evidence="2">Yugu1</strain>
    </source>
</reference>
<reference evidence="3" key="1">
    <citation type="journal article" date="2012" name="Nat. Biotechnol.">
        <title>Reference genome sequence of the model plant Setaria.</title>
        <authorList>
            <person name="Bennetzen J.L."/>
            <person name="Schmutz J."/>
            <person name="Wang H."/>
            <person name="Percifield R."/>
            <person name="Hawkins J."/>
            <person name="Pontaroli A.C."/>
            <person name="Estep M."/>
            <person name="Feng L."/>
            <person name="Vaughn J.N."/>
            <person name="Grimwood J."/>
            <person name="Jenkins J."/>
            <person name="Barry K."/>
            <person name="Lindquist E."/>
            <person name="Hellsten U."/>
            <person name="Deshpande S."/>
            <person name="Wang X."/>
            <person name="Wu X."/>
            <person name="Mitros T."/>
            <person name="Triplett J."/>
            <person name="Yang X."/>
            <person name="Ye C.Y."/>
            <person name="Mauro-Herrera M."/>
            <person name="Wang L."/>
            <person name="Li P."/>
            <person name="Sharma M."/>
            <person name="Sharma R."/>
            <person name="Ronald P.C."/>
            <person name="Panaud O."/>
            <person name="Kellogg E.A."/>
            <person name="Brutnell T.P."/>
            <person name="Doust A.N."/>
            <person name="Tuskan G.A."/>
            <person name="Rokhsar D."/>
            <person name="Devos K.M."/>
        </authorList>
    </citation>
    <scope>NUCLEOTIDE SEQUENCE [LARGE SCALE GENOMIC DNA]</scope>
    <source>
        <strain evidence="3">cv. Yugu1</strain>
    </source>
</reference>
<accession>K3Z153</accession>
<keyword evidence="1" id="KW-0472">Membrane</keyword>
<dbReference type="EnsemblPlants" id="KQL28416">
    <property type="protein sequence ID" value="KQL28416"/>
    <property type="gene ID" value="SETIT_020271mg"/>
</dbReference>
<evidence type="ECO:0000256" key="1">
    <source>
        <dbReference type="SAM" id="Phobius"/>
    </source>
</evidence>